<evidence type="ECO:0000256" key="7">
    <source>
        <dbReference type="ARBA" id="ARBA00023136"/>
    </source>
</evidence>
<evidence type="ECO:0000256" key="5">
    <source>
        <dbReference type="ARBA" id="ARBA00022692"/>
    </source>
</evidence>
<evidence type="ECO:0000256" key="8">
    <source>
        <dbReference type="RuleBase" id="RU363032"/>
    </source>
</evidence>
<dbReference type="Proteomes" id="UP000321058">
    <property type="component" value="Unassembled WGS sequence"/>
</dbReference>
<feature type="transmembrane region" description="Helical" evidence="8">
    <location>
        <begin position="79"/>
        <end position="99"/>
    </location>
</feature>
<evidence type="ECO:0000256" key="2">
    <source>
        <dbReference type="ARBA" id="ARBA00022448"/>
    </source>
</evidence>
<comment type="caution">
    <text evidence="10">The sequence shown here is derived from an EMBL/GenBank/DDBJ whole genome shotgun (WGS) entry which is preliminary data.</text>
</comment>
<dbReference type="RefSeq" id="WP_147149483.1">
    <property type="nucleotide sequence ID" value="NZ_BKAJ01000037.1"/>
</dbReference>
<feature type="transmembrane region" description="Helical" evidence="8">
    <location>
        <begin position="12"/>
        <end position="36"/>
    </location>
</feature>
<evidence type="ECO:0000259" key="9">
    <source>
        <dbReference type="PROSITE" id="PS50928"/>
    </source>
</evidence>
<feature type="domain" description="ABC transmembrane type-1" evidence="9">
    <location>
        <begin position="73"/>
        <end position="261"/>
    </location>
</feature>
<keyword evidence="11" id="KW-1185">Reference proteome</keyword>
<keyword evidence="3" id="KW-1003">Cell membrane</keyword>
<dbReference type="AlphaFoldDB" id="A0A512N8T1"/>
<dbReference type="GO" id="GO:0055085">
    <property type="term" value="P:transmembrane transport"/>
    <property type="evidence" value="ECO:0007669"/>
    <property type="project" value="InterPro"/>
</dbReference>
<evidence type="ECO:0000256" key="6">
    <source>
        <dbReference type="ARBA" id="ARBA00022989"/>
    </source>
</evidence>
<keyword evidence="7 8" id="KW-0472">Membrane</keyword>
<dbReference type="EMBL" id="BKAJ01000037">
    <property type="protein sequence ID" value="GEP55399.1"/>
    <property type="molecule type" value="Genomic_DNA"/>
</dbReference>
<keyword evidence="2 8" id="KW-0813">Transport</keyword>
<feature type="transmembrane region" description="Helical" evidence="8">
    <location>
        <begin position="139"/>
        <end position="157"/>
    </location>
</feature>
<evidence type="ECO:0000256" key="1">
    <source>
        <dbReference type="ARBA" id="ARBA00004429"/>
    </source>
</evidence>
<keyword evidence="5 8" id="KW-0812">Transmembrane</keyword>
<feature type="transmembrane region" description="Helical" evidence="8">
    <location>
        <begin position="241"/>
        <end position="265"/>
    </location>
</feature>
<accession>A0A512N8T1</accession>
<reference evidence="10 11" key="1">
    <citation type="submission" date="2019-07" db="EMBL/GenBank/DDBJ databases">
        <title>Whole genome shotgun sequence of Reyranella soli NBRC 108950.</title>
        <authorList>
            <person name="Hosoyama A."/>
            <person name="Uohara A."/>
            <person name="Ohji S."/>
            <person name="Ichikawa N."/>
        </authorList>
    </citation>
    <scope>NUCLEOTIDE SEQUENCE [LARGE SCALE GENOMIC DNA]</scope>
    <source>
        <strain evidence="10 11">NBRC 108950</strain>
    </source>
</reference>
<evidence type="ECO:0000313" key="11">
    <source>
        <dbReference type="Proteomes" id="UP000321058"/>
    </source>
</evidence>
<comment type="subcellular location">
    <subcellularLocation>
        <location evidence="1">Cell inner membrane</location>
        <topology evidence="1">Multi-pass membrane protein</topology>
    </subcellularLocation>
    <subcellularLocation>
        <location evidence="8">Cell membrane</location>
        <topology evidence="8">Multi-pass membrane protein</topology>
    </subcellularLocation>
</comment>
<feature type="transmembrane region" description="Helical" evidence="8">
    <location>
        <begin position="189"/>
        <end position="210"/>
    </location>
</feature>
<dbReference type="InterPro" id="IPR000515">
    <property type="entry name" value="MetI-like"/>
</dbReference>
<dbReference type="CDD" id="cd06261">
    <property type="entry name" value="TM_PBP2"/>
    <property type="match status" value="1"/>
</dbReference>
<evidence type="ECO:0000256" key="3">
    <source>
        <dbReference type="ARBA" id="ARBA00022475"/>
    </source>
</evidence>
<dbReference type="Pfam" id="PF00528">
    <property type="entry name" value="BPD_transp_1"/>
    <property type="match status" value="1"/>
</dbReference>
<proteinExistence type="inferred from homology"/>
<keyword evidence="4" id="KW-0997">Cell inner membrane</keyword>
<dbReference type="SUPFAM" id="SSF161098">
    <property type="entry name" value="MetI-like"/>
    <property type="match status" value="1"/>
</dbReference>
<gene>
    <name evidence="10" type="ORF">RSO01_25650</name>
</gene>
<dbReference type="GO" id="GO:0005886">
    <property type="term" value="C:plasma membrane"/>
    <property type="evidence" value="ECO:0007669"/>
    <property type="project" value="UniProtKB-SubCell"/>
</dbReference>
<evidence type="ECO:0000313" key="10">
    <source>
        <dbReference type="EMBL" id="GEP55399.1"/>
    </source>
</evidence>
<protein>
    <submittedName>
        <fullName evidence="10">ABC transporter permease</fullName>
    </submittedName>
</protein>
<organism evidence="10 11">
    <name type="scientific">Reyranella soli</name>
    <dbReference type="NCBI Taxonomy" id="1230389"/>
    <lineage>
        <taxon>Bacteria</taxon>
        <taxon>Pseudomonadati</taxon>
        <taxon>Pseudomonadota</taxon>
        <taxon>Alphaproteobacteria</taxon>
        <taxon>Hyphomicrobiales</taxon>
        <taxon>Reyranellaceae</taxon>
        <taxon>Reyranella</taxon>
    </lineage>
</organism>
<evidence type="ECO:0000256" key="4">
    <source>
        <dbReference type="ARBA" id="ARBA00022519"/>
    </source>
</evidence>
<dbReference type="PROSITE" id="PS50928">
    <property type="entry name" value="ABC_TM1"/>
    <property type="match status" value="1"/>
</dbReference>
<name>A0A512N8T1_9HYPH</name>
<dbReference type="PANTHER" id="PTHR43357:SF4">
    <property type="entry name" value="INNER MEMBRANE ABC TRANSPORTER PERMEASE PROTEIN YDCV"/>
    <property type="match status" value="1"/>
</dbReference>
<dbReference type="OrthoDB" id="9815533at2"/>
<dbReference type="InterPro" id="IPR035906">
    <property type="entry name" value="MetI-like_sf"/>
</dbReference>
<feature type="transmembrane region" description="Helical" evidence="8">
    <location>
        <begin position="111"/>
        <end position="133"/>
    </location>
</feature>
<dbReference type="Gene3D" id="1.10.3720.10">
    <property type="entry name" value="MetI-like"/>
    <property type="match status" value="1"/>
</dbReference>
<keyword evidence="6 8" id="KW-1133">Transmembrane helix</keyword>
<dbReference type="PANTHER" id="PTHR43357">
    <property type="entry name" value="INNER MEMBRANE ABC TRANSPORTER PERMEASE PROTEIN YDCV"/>
    <property type="match status" value="1"/>
</dbReference>
<sequence length="273" mass="29472">MGRRQSFSDLSYSLVIGGIAILAVLIIVSPVVIALMTSFTAGRSLKFPPTGFSFGWYEQLFDATQSRQIHRAAGNSLEVAAMSTLIGVVLATLAALGIARNRARSARFADNLFMSPLVLPGITFGLAALVYFSTLGFRPSLNLMIAGHLIVTMPFILRTTTASLSQLDPALLDSSQSLGASWFYTLRRVTLPLIFPGIAAGAFLAFMASIDNVPVSLFLSNARTDTLPIRMWGMMESTLDVRVAAVSGVLIAAAFVLMLIMEWTVGLTRRMRD</sequence>
<comment type="similarity">
    <text evidence="8">Belongs to the binding-protein-dependent transport system permease family.</text>
</comment>